<dbReference type="OrthoDB" id="9802624at2"/>
<keyword evidence="3 5" id="KW-0456">Lyase</keyword>
<reference evidence="5" key="1">
    <citation type="submission" date="2013-03" db="EMBL/GenBank/DDBJ databases">
        <title>Genome Sequence of the Profundibacterium mesophilum strain KAUST100406-0324T from Red Sea, a novel genus in the family Rhodobacteraceae.</title>
        <authorList>
            <person name="Essack M."/>
            <person name="Alam I."/>
            <person name="Lafi F."/>
            <person name="Alawi W."/>
            <person name="Kamanu F."/>
            <person name="Al-Suwailem A."/>
            <person name="Lee O.O."/>
            <person name="Xu Y."/>
            <person name="Bajic V."/>
            <person name="Qian P.-Y."/>
            <person name="Archer J."/>
        </authorList>
    </citation>
    <scope>NUCLEOTIDE SEQUENCE</scope>
    <source>
        <strain evidence="5">KAUST100406-0324</strain>
    </source>
</reference>
<dbReference type="Gene3D" id="3.20.20.60">
    <property type="entry name" value="Phosphoenolpyruvate-binding domains"/>
    <property type="match status" value="1"/>
</dbReference>
<dbReference type="GO" id="GO:0046872">
    <property type="term" value="F:metal ion binding"/>
    <property type="evidence" value="ECO:0007669"/>
    <property type="project" value="UniProtKB-KW"/>
</dbReference>
<evidence type="ECO:0000256" key="1">
    <source>
        <dbReference type="ARBA" id="ARBA00005568"/>
    </source>
</evidence>
<name>A0A921NNN9_9RHOB</name>
<accession>A0A921NNN9</accession>
<keyword evidence="6" id="KW-1185">Reference proteome</keyword>
<comment type="similarity">
    <text evidence="1">Belongs to the HpcH/HpaI aldolase family.</text>
</comment>
<dbReference type="AlphaFoldDB" id="A0A921NNN9"/>
<dbReference type="PANTHER" id="PTHR30502:SF0">
    <property type="entry name" value="PHOSPHOENOLPYRUVATE CARBOXYLASE FAMILY PROTEIN"/>
    <property type="match status" value="1"/>
</dbReference>
<comment type="caution">
    <text evidence="5">The sequence shown here is derived from an EMBL/GenBank/DDBJ whole genome shotgun (WGS) entry which is preliminary data.</text>
</comment>
<proteinExistence type="inferred from homology"/>
<evidence type="ECO:0000313" key="5">
    <source>
        <dbReference type="EMBL" id="KAF0675141.1"/>
    </source>
</evidence>
<dbReference type="GO" id="GO:0005737">
    <property type="term" value="C:cytoplasm"/>
    <property type="evidence" value="ECO:0007669"/>
    <property type="project" value="TreeGrafter"/>
</dbReference>
<dbReference type="InterPro" id="IPR005000">
    <property type="entry name" value="Aldolase/citrate-lyase_domain"/>
</dbReference>
<dbReference type="InterPro" id="IPR050251">
    <property type="entry name" value="HpcH-HpaI_aldolase"/>
</dbReference>
<dbReference type="Proteomes" id="UP000698242">
    <property type="component" value="Unassembled WGS sequence"/>
</dbReference>
<dbReference type="Pfam" id="PF03328">
    <property type="entry name" value="HpcH_HpaI"/>
    <property type="match status" value="1"/>
</dbReference>
<evidence type="ECO:0000256" key="2">
    <source>
        <dbReference type="ARBA" id="ARBA00022723"/>
    </source>
</evidence>
<dbReference type="SUPFAM" id="SSF51621">
    <property type="entry name" value="Phosphoenolpyruvate/pyruvate domain"/>
    <property type="match status" value="1"/>
</dbReference>
<dbReference type="EC" id="4.1.2.-" evidence="5"/>
<gene>
    <name evidence="5" type="ORF">PMES_02509</name>
</gene>
<organism evidence="5 6">
    <name type="scientific">Profundibacterium mesophilum KAUST100406-0324</name>
    <dbReference type="NCBI Taxonomy" id="1037889"/>
    <lineage>
        <taxon>Bacteria</taxon>
        <taxon>Pseudomonadati</taxon>
        <taxon>Pseudomonadota</taxon>
        <taxon>Alphaproteobacteria</taxon>
        <taxon>Rhodobacterales</taxon>
        <taxon>Roseobacteraceae</taxon>
        <taxon>Profundibacterium</taxon>
    </lineage>
</organism>
<dbReference type="GO" id="GO:0016832">
    <property type="term" value="F:aldehyde-lyase activity"/>
    <property type="evidence" value="ECO:0007669"/>
    <property type="project" value="TreeGrafter"/>
</dbReference>
<dbReference type="InterPro" id="IPR040442">
    <property type="entry name" value="Pyrv_kinase-like_dom_sf"/>
</dbReference>
<protein>
    <submittedName>
        <fullName evidence="5">24-dihydroxyhept-2-ene-17-dioic acid aldolase</fullName>
        <ecNumber evidence="5">4.1.2.-</ecNumber>
    </submittedName>
</protein>
<evidence type="ECO:0000313" key="6">
    <source>
        <dbReference type="Proteomes" id="UP000698242"/>
    </source>
</evidence>
<sequence>MQLPRNMLKDALKNGRVKIGLWMGLGHPAAAEIASRAGFDWCLIDGGYGSFDTSRVLAQLQAMDSEALPVLRVPRNDSEMIRQALDLGVQTIVVPMVETAEQAAEMAAAMRNPPQGTRRVGTVHTRASGYGAVYDCAGEVNDEVCLFVQIESETALRNLPLIAACQGVDGILVGADDLAASMGHTGRPNAPQVQAAITEAARTVTEAGKILGMIASSEGGRGQMRGARRDFHLGRRRYLAPAQEPDPAVGGRGGRGYVVVQDAPAGGCGPGAGGAWETAPFAAGGWHGFRPFLSMRPVK</sequence>
<evidence type="ECO:0000256" key="3">
    <source>
        <dbReference type="ARBA" id="ARBA00023239"/>
    </source>
</evidence>
<feature type="domain" description="HpcH/HpaI aldolase/citrate lyase" evidence="4">
    <location>
        <begin position="18"/>
        <end position="219"/>
    </location>
</feature>
<dbReference type="RefSeq" id="WP_159966043.1">
    <property type="nucleotide sequence ID" value="NZ_APKE01000029.1"/>
</dbReference>
<evidence type="ECO:0000259" key="4">
    <source>
        <dbReference type="Pfam" id="PF03328"/>
    </source>
</evidence>
<keyword evidence="2" id="KW-0479">Metal-binding</keyword>
<dbReference type="EMBL" id="APKE01000029">
    <property type="protein sequence ID" value="KAF0675141.1"/>
    <property type="molecule type" value="Genomic_DNA"/>
</dbReference>
<dbReference type="PANTHER" id="PTHR30502">
    <property type="entry name" value="2-KETO-3-DEOXY-L-RHAMNONATE ALDOLASE"/>
    <property type="match status" value="1"/>
</dbReference>
<dbReference type="InterPro" id="IPR015813">
    <property type="entry name" value="Pyrv/PenolPyrv_kinase-like_dom"/>
</dbReference>